<dbReference type="Proteomes" id="UP000266391">
    <property type="component" value="Unassembled WGS sequence"/>
</dbReference>
<feature type="transmembrane region" description="Helical" evidence="1">
    <location>
        <begin position="20"/>
        <end position="49"/>
    </location>
</feature>
<dbReference type="PANTHER" id="PTHR37422:SF17">
    <property type="entry name" value="O-ANTIGEN LIGASE"/>
    <property type="match status" value="1"/>
</dbReference>
<evidence type="ECO:0000313" key="3">
    <source>
        <dbReference type="Proteomes" id="UP000266391"/>
    </source>
</evidence>
<feature type="transmembrane region" description="Helical" evidence="1">
    <location>
        <begin position="194"/>
        <end position="225"/>
    </location>
</feature>
<keyword evidence="1" id="KW-0812">Transmembrane</keyword>
<reference evidence="2 3" key="1">
    <citation type="submission" date="2018-08" db="EMBL/GenBank/DDBJ databases">
        <title>A genome reference for cultivated species of the human gut microbiota.</title>
        <authorList>
            <person name="Zou Y."/>
            <person name="Xue W."/>
            <person name="Luo G."/>
        </authorList>
    </citation>
    <scope>NUCLEOTIDE SEQUENCE [LARGE SCALE GENOMIC DNA]</scope>
    <source>
        <strain evidence="2 3">AM32-8LB</strain>
    </source>
</reference>
<protein>
    <recommendedName>
        <fullName evidence="4">Lipid A core-O-antigen ligase and related enzymes</fullName>
    </recommendedName>
</protein>
<comment type="caution">
    <text evidence="2">The sequence shown here is derived from an EMBL/GenBank/DDBJ whole genome shotgun (WGS) entry which is preliminary data.</text>
</comment>
<evidence type="ECO:0000256" key="1">
    <source>
        <dbReference type="SAM" id="Phobius"/>
    </source>
</evidence>
<gene>
    <name evidence="2" type="ORF">DW813_06290</name>
</gene>
<keyword evidence="1" id="KW-1133">Transmembrane helix</keyword>
<accession>A0A396AJX6</accession>
<feature type="transmembrane region" description="Helical" evidence="1">
    <location>
        <begin position="360"/>
        <end position="377"/>
    </location>
</feature>
<proteinExistence type="predicted"/>
<feature type="transmembrane region" description="Helical" evidence="1">
    <location>
        <begin position="158"/>
        <end position="182"/>
    </location>
</feature>
<sequence>MTIKNSGKFKIQKEKLVEYLFVLSVVFADILGNGNLNLLYFFGFFLMFTNLKIQVSFLKDMVIFFVPFCLMILGEIFFSGNTFSLVKVLVYSLKILVCISLLSYTKKSFWAVDHLAIIKKICGLFEIMLVISLLTINKPIFWRLNDVINRFSKTRLKFLYSEPSVLGILCGLLVIILLYYVFDNKKNYMLSKEIIILAVIILLTFSMSGIVYTAVGILVLFLFQVFKNKERIPRRMLMYFLFGICLLIIILSTNNPISNRFFSMFLGMDGSYNFRWSAAVNVFRKTMEITDYWGMGLGNMNTPSGLSFLLSIGIDYKFANSFLYFFTENGMLGIIYTIYLLLICTYNCIKSSKNIRPLKVGVLAFAFVSQIAGGYYTDPILWIMYGIVCSNEKTAIN</sequence>
<evidence type="ECO:0000313" key="2">
    <source>
        <dbReference type="EMBL" id="RHD04288.1"/>
    </source>
</evidence>
<dbReference type="RefSeq" id="WP_118092626.1">
    <property type="nucleotide sequence ID" value="NZ_QSIQ01000007.1"/>
</dbReference>
<feature type="transmembrane region" description="Helical" evidence="1">
    <location>
        <begin position="330"/>
        <end position="348"/>
    </location>
</feature>
<dbReference type="AlphaFoldDB" id="A0A396AJX6"/>
<dbReference type="InterPro" id="IPR051533">
    <property type="entry name" value="WaaL-like"/>
</dbReference>
<feature type="transmembrane region" description="Helical" evidence="1">
    <location>
        <begin position="61"/>
        <end position="78"/>
    </location>
</feature>
<feature type="transmembrane region" description="Helical" evidence="1">
    <location>
        <begin position="85"/>
        <end position="105"/>
    </location>
</feature>
<feature type="transmembrane region" description="Helical" evidence="1">
    <location>
        <begin position="237"/>
        <end position="257"/>
    </location>
</feature>
<dbReference type="PANTHER" id="PTHR37422">
    <property type="entry name" value="TEICHURONIC ACID BIOSYNTHESIS PROTEIN TUAE"/>
    <property type="match status" value="1"/>
</dbReference>
<organism evidence="2 3">
    <name type="scientific">Roseburia inulinivorans</name>
    <dbReference type="NCBI Taxonomy" id="360807"/>
    <lineage>
        <taxon>Bacteria</taxon>
        <taxon>Bacillati</taxon>
        <taxon>Bacillota</taxon>
        <taxon>Clostridia</taxon>
        <taxon>Lachnospirales</taxon>
        <taxon>Lachnospiraceae</taxon>
        <taxon>Roseburia</taxon>
    </lineage>
</organism>
<keyword evidence="1" id="KW-0472">Membrane</keyword>
<dbReference type="EMBL" id="QSIQ01000007">
    <property type="protein sequence ID" value="RHD04288.1"/>
    <property type="molecule type" value="Genomic_DNA"/>
</dbReference>
<name>A0A396AJX6_9FIRM</name>
<evidence type="ECO:0008006" key="4">
    <source>
        <dbReference type="Google" id="ProtNLM"/>
    </source>
</evidence>
<feature type="transmembrane region" description="Helical" evidence="1">
    <location>
        <begin position="117"/>
        <end position="137"/>
    </location>
</feature>